<evidence type="ECO:0000313" key="2">
    <source>
        <dbReference type="Proteomes" id="UP000599074"/>
    </source>
</evidence>
<dbReference type="AlphaFoldDB" id="A0A8J3TBL0"/>
<accession>A0A8J3TBL0</accession>
<proteinExistence type="predicted"/>
<gene>
    <name evidence="1" type="ORF">Pme01_20980</name>
</gene>
<sequence length="136" mass="15106">MAGVQRRSADAASANAEIVAAYPYPSDMPHSGWWELIERAERQIDLLGYTLYFLPMDHPRLVETIQEKCANGCKVRVVIADPESKHVADRDDEEDLALNAGRSDSHIAEVLRAIDGMRELRDAPARRAAVQLGLPL</sequence>
<dbReference type="Gene3D" id="3.30.870.10">
    <property type="entry name" value="Endonuclease Chain A"/>
    <property type="match status" value="1"/>
</dbReference>
<organism evidence="1 2">
    <name type="scientific">Planosporangium mesophilum</name>
    <dbReference type="NCBI Taxonomy" id="689768"/>
    <lineage>
        <taxon>Bacteria</taxon>
        <taxon>Bacillati</taxon>
        <taxon>Actinomycetota</taxon>
        <taxon>Actinomycetes</taxon>
        <taxon>Micromonosporales</taxon>
        <taxon>Micromonosporaceae</taxon>
        <taxon>Planosporangium</taxon>
    </lineage>
</organism>
<comment type="caution">
    <text evidence="1">The sequence shown here is derived from an EMBL/GenBank/DDBJ whole genome shotgun (WGS) entry which is preliminary data.</text>
</comment>
<reference evidence="1" key="1">
    <citation type="submission" date="2021-01" db="EMBL/GenBank/DDBJ databases">
        <title>Whole genome shotgun sequence of Planosporangium mesophilum NBRC 109066.</title>
        <authorList>
            <person name="Komaki H."/>
            <person name="Tamura T."/>
        </authorList>
    </citation>
    <scope>NUCLEOTIDE SEQUENCE</scope>
    <source>
        <strain evidence="1">NBRC 109066</strain>
    </source>
</reference>
<dbReference type="RefSeq" id="WP_168114511.1">
    <property type="nucleotide sequence ID" value="NZ_BOON01000018.1"/>
</dbReference>
<protein>
    <submittedName>
        <fullName evidence="1">Uncharacterized protein</fullName>
    </submittedName>
</protein>
<evidence type="ECO:0000313" key="1">
    <source>
        <dbReference type="EMBL" id="GII22501.1"/>
    </source>
</evidence>
<dbReference type="SUPFAM" id="SSF56024">
    <property type="entry name" value="Phospholipase D/nuclease"/>
    <property type="match status" value="1"/>
</dbReference>
<keyword evidence="2" id="KW-1185">Reference proteome</keyword>
<name>A0A8J3TBL0_9ACTN</name>
<dbReference type="Proteomes" id="UP000599074">
    <property type="component" value="Unassembled WGS sequence"/>
</dbReference>
<dbReference type="EMBL" id="BOON01000018">
    <property type="protein sequence ID" value="GII22501.1"/>
    <property type="molecule type" value="Genomic_DNA"/>
</dbReference>